<feature type="compositionally biased region" description="Pro residues" evidence="1">
    <location>
        <begin position="190"/>
        <end position="203"/>
    </location>
</feature>
<evidence type="ECO:0000256" key="1">
    <source>
        <dbReference type="SAM" id="MobiDB-lite"/>
    </source>
</evidence>
<accession>A0A1I7T7C9</accession>
<feature type="region of interest" description="Disordered" evidence="1">
    <location>
        <begin position="108"/>
        <end position="142"/>
    </location>
</feature>
<evidence type="ECO:0000313" key="3">
    <source>
        <dbReference type="WBParaSite" id="Csp11.Scaffold528.g3128.t1"/>
    </source>
</evidence>
<name>A0A1I7T7C9_9PELO</name>
<dbReference type="AlphaFoldDB" id="A0A1I7T7C9"/>
<sequence length="470" mass="52851">MLPGIQMSVLQNLSFNSSVSSRHEAHKEIPEIIDLTLDEDDIENTVTENVANLVDNSNIVADPTTVSQSITSSVERVIICPPRFLNNTMNRAIRSGPRPTKRVFTITLDSDEEEEEMESKRMPRLPRESPVKRDQGDISESKEDVKENLLASLQNPMAPPSSQFVSLSASKEDVKENLLATLQDPISSSPIPPSPLVPPPTLPPSMAKQKDPRTYDYMLWFCDHMKNSVSNEKMNNLRHSTFGRLDLYNRYVEEGLLKSSDRSTIEQLPIYVSLMPQKTQKAYLDSWKVIKMATGGNLHELIFNVSLENDDDVAEVIEEKTLGSLNAKEVRSALESIGRGGNWRNDLIGVLEVKKVEDVPDGGYLACFEKIPNILTIRDKHLTCVVIKPSLGTVDLVNSLYRTQFTHCLKRSAIGRGHCHLCFQCFGPRVQEAIRQDREASDSLAEVFHLAEFNSIGKIMRQIYVVHGFF</sequence>
<feature type="compositionally biased region" description="Basic and acidic residues" evidence="1">
    <location>
        <begin position="118"/>
        <end position="142"/>
    </location>
</feature>
<reference evidence="3" key="1">
    <citation type="submission" date="2016-11" db="UniProtKB">
        <authorList>
            <consortium name="WormBaseParasite"/>
        </authorList>
    </citation>
    <scope>IDENTIFICATION</scope>
</reference>
<feature type="region of interest" description="Disordered" evidence="1">
    <location>
        <begin position="184"/>
        <end position="207"/>
    </location>
</feature>
<dbReference type="Proteomes" id="UP000095282">
    <property type="component" value="Unplaced"/>
</dbReference>
<keyword evidence="2" id="KW-1185">Reference proteome</keyword>
<evidence type="ECO:0000313" key="2">
    <source>
        <dbReference type="Proteomes" id="UP000095282"/>
    </source>
</evidence>
<proteinExistence type="predicted"/>
<organism evidence="2 3">
    <name type="scientific">Caenorhabditis tropicalis</name>
    <dbReference type="NCBI Taxonomy" id="1561998"/>
    <lineage>
        <taxon>Eukaryota</taxon>
        <taxon>Metazoa</taxon>
        <taxon>Ecdysozoa</taxon>
        <taxon>Nematoda</taxon>
        <taxon>Chromadorea</taxon>
        <taxon>Rhabditida</taxon>
        <taxon>Rhabditina</taxon>
        <taxon>Rhabditomorpha</taxon>
        <taxon>Rhabditoidea</taxon>
        <taxon>Rhabditidae</taxon>
        <taxon>Peloderinae</taxon>
        <taxon>Caenorhabditis</taxon>
    </lineage>
</organism>
<dbReference type="WBParaSite" id="Csp11.Scaffold528.g3128.t1">
    <property type="protein sequence ID" value="Csp11.Scaffold528.g3128.t1"/>
    <property type="gene ID" value="Csp11.Scaffold528.g3128"/>
</dbReference>
<protein>
    <submittedName>
        <fullName evidence="3">DNA helicase</fullName>
    </submittedName>
</protein>